<keyword evidence="5 13" id="KW-0255">Endonuclease</keyword>
<dbReference type="Pfam" id="PF22702">
    <property type="entry name" value="Cas9_RuvC"/>
    <property type="match status" value="1"/>
</dbReference>
<keyword evidence="11" id="KW-0464">Manganese</keyword>
<dbReference type="Gene3D" id="3.30.420.10">
    <property type="entry name" value="Ribonuclease H-like superfamily/Ribonuclease H"/>
    <property type="match status" value="1"/>
</dbReference>
<dbReference type="InterPro" id="IPR032239">
    <property type="entry name" value="Cas9-BH"/>
</dbReference>
<sequence length="1344" mass="159613">MGKYYLGLDIGTNSVGWAVTDEVYNLIRKKGKDLWGVRLFSEAKTAAERRGFRSSKRRNDRKRMRLQLLREIFEEEISKVDKNFYLRLDESKYWEEDKKINGKYSLFDDLNFTDKEYFKKYKTIFHLRKDLIEHSEKKDIRLYFLAINQMMKKRGHFLIDGELNNITDYKPYLYNLMNIINEELDINLDEDFYNEIFTVLLDNSLKKTDKKNKVKNIIPNYKSDKTKIKILNSIFTLVISGKVKVKDIFNDDEIKVKVEEDKKTDFELSDEKYQENLEYFENLLGYKYELIINLKAIYDFILLKDILKGHKYLSDAKVESYNNHQNDLKLLKNLIRKYDSDNKVYNQIFRDKSNEKGYVAYLGYYNNKKRIFPVKKCSYEDFINYIKKELNKIVDNNDKDYLYIISKIENEQFLLKQIVSTNSVIPHQVHLIELRKIIENLLLDYPSFEVKEDGFTRAEKIEKIFKFRIPYYVGPLNDYHKNKGGNAWIVKNEEYKNEKIRPWNFETVVDLHKSEEEFIKRMINECTYLPNEKVLPKSSLLYQEYMVLNELNNLKINNQPLQVDVKKKIIDELYKKYSKVTLKKIRNFLIINNYIEKTNEINFTGIDTELKANMSSYVEFKNILGDNFNINMVEDIIEQITIHTGNIKLLTKKIGEKYPNLSEKQLKEIVSKKYKDWGRFSKKLLNGLEGTELETGQIGTIIYFMRENNDNFMQILSGNYDFISKINKLRQANLPKNLDYSVIDSLYVSPSVKKMIWQVININKELIKVLGKEPDKIFIEIARSKDEKPERKDSRKTQLLNLYKSIKKENGKLYNELENFNDIDFRNRALYLYFTQMGRCMYSGEKIDLEDIYDKNMYDLDHIIPRKLKKDDSIINNLVLVKRNLNQTVKGDKYPIPSSIRNNEEIKNYWYRLLKNGLISKEKYDRLNRNQELTNEELAGFINRQLVETRQSTKVVKELFEKYYINSKVITVKAELTSELRKDFEVLKCRELNDLHHAHDAFLNIIVGDVWNKKFTSNPMNFIKNNRKENLLDYSIKHIFKRDQFSKGEKIWDVAEGKKKIIDTLNKPSVLFSNDSFEQKGELFNATIVSKDDIKKGTSYLPLKKNERLCDVTKYGGYKSISGAYFFLVEHVVRNEIVRSIEMVPIYIANKIKNNKSELINYCDSILGLDKPNIIIDKIKYKTEIELNGFRYLISGKTDKQLSLEPNMQMFWKLNDTYVIKLLINKFNKYNEYKTDLFDEEDKYMILNYIRLIKRKLDHSIYSKRLNVPKFDIDNLNKDNYINNCHLLVNLIKLTNKTLQLADLSSIGLGKHMGKARIPQKLKNEIYIINKSITGAFEKRIRIN</sequence>
<dbReference type="Gene3D" id="1.10.30.50">
    <property type="match status" value="1"/>
</dbReference>
<dbReference type="Proteomes" id="UP000297454">
    <property type="component" value="Unassembled WGS sequence"/>
</dbReference>
<keyword evidence="16" id="KW-1185">Reference proteome</keyword>
<dbReference type="InterPro" id="IPR003615">
    <property type="entry name" value="HNH_nuc"/>
</dbReference>
<keyword evidence="7" id="KW-0460">Magnesium</keyword>
<comment type="cofactor">
    <cofactor evidence="1">
        <name>Mg(2+)</name>
        <dbReference type="ChEBI" id="CHEBI:18420"/>
    </cofactor>
</comment>
<dbReference type="Pfam" id="PF13395">
    <property type="entry name" value="HNH_4"/>
    <property type="match status" value="1"/>
</dbReference>
<comment type="function">
    <text evidence="13">CRISPR (clustered regularly interspaced short palindromic repeat) is an adaptive immune system that provides protection against mobile genetic elements (viruses, transposable elements and conjugative plasmids). CRISPR clusters contain spacers, sequences complementary to antecedent mobile elements, and target invading nucleic acids. CRISPR clusters are transcribed and processed into CRISPR RNA (crRNA). In type II CRISPR systems correct processing of pre-crRNA requires a trans-encoded small RNA (tracrRNA), endogenous ribonuclease 3 (rnc) and this protein. The tracrRNA serves as a guide for ribonuclease 3-aided processing of pre-crRNA. Subsequently Cas9/crRNA/tracrRNA endonucleolytically cleaves linear or circular dsDNA target complementary to the spacer; Cas9 is inactive in the absence of the 2 guide RNAs (gRNA). Cas9 recognizes the protospacer adjacent motif (PAM) in the CRISPR repeat sequences to help distinguish self versus nonself, as targets within the bacterial CRISPR locus do not have PAMs. PAM recognition is also required for catalytic activity.</text>
</comment>
<evidence type="ECO:0000256" key="2">
    <source>
        <dbReference type="ARBA" id="ARBA00005244"/>
    </source>
</evidence>
<dbReference type="Pfam" id="PF16593">
    <property type="entry name" value="Cas9-BH"/>
    <property type="match status" value="1"/>
</dbReference>
<dbReference type="Pfam" id="PF16595">
    <property type="entry name" value="Cas9_PI"/>
    <property type="match status" value="1"/>
</dbReference>
<dbReference type="GO" id="GO:0003677">
    <property type="term" value="F:DNA binding"/>
    <property type="evidence" value="ECO:0007669"/>
    <property type="project" value="UniProtKB-UniRule"/>
</dbReference>
<dbReference type="EC" id="3.1.-.-" evidence="13"/>
<reference evidence="15 16" key="1">
    <citation type="submission" date="2019-01" db="EMBL/GenBank/DDBJ databases">
        <title>Draft Genome Sequences of Helcococcus ovis Strains Isolated from the Uterus and Vagina of Dairy Cows with Metritis.</title>
        <authorList>
            <person name="Cunha F."/>
            <person name="Jeon S.J."/>
            <person name="Kutzer P."/>
            <person name="Galvao K.N."/>
        </authorList>
    </citation>
    <scope>NUCLEOTIDE SEQUENCE [LARGE SCALE GENOMIC DNA]</scope>
    <source>
        <strain evidence="15 16">KG-37</strain>
    </source>
</reference>
<dbReference type="GO" id="GO:0051607">
    <property type="term" value="P:defense response to virus"/>
    <property type="evidence" value="ECO:0007669"/>
    <property type="project" value="UniProtKB-UniRule"/>
</dbReference>
<evidence type="ECO:0000256" key="13">
    <source>
        <dbReference type="HAMAP-Rule" id="MF_01480"/>
    </source>
</evidence>
<comment type="similarity">
    <text evidence="2">Belongs to the CRISPR-associated protein Cas9 family. Subtype II-A subfamily.</text>
</comment>
<evidence type="ECO:0000256" key="8">
    <source>
        <dbReference type="ARBA" id="ARBA00022884"/>
    </source>
</evidence>
<evidence type="ECO:0000256" key="10">
    <source>
        <dbReference type="ARBA" id="ARBA00023125"/>
    </source>
</evidence>
<dbReference type="InterPro" id="IPR032237">
    <property type="entry name" value="Cas9_PI"/>
</dbReference>
<dbReference type="RefSeq" id="WP_134768848.1">
    <property type="nucleotide sequence ID" value="NZ_JBFNFK010000005.1"/>
</dbReference>
<keyword evidence="4" id="KW-0479">Metal-binding</keyword>
<evidence type="ECO:0000256" key="4">
    <source>
        <dbReference type="ARBA" id="ARBA00022723"/>
    </source>
</evidence>
<comment type="caution">
    <text evidence="13">Lacks conserved residue(s) required for the propagation of feature annotation.</text>
</comment>
<dbReference type="InterPro" id="IPR028629">
    <property type="entry name" value="Cas9"/>
</dbReference>
<dbReference type="EMBL" id="SCFR01000014">
    <property type="protein sequence ID" value="TFF65973.1"/>
    <property type="molecule type" value="Genomic_DNA"/>
</dbReference>
<evidence type="ECO:0000256" key="3">
    <source>
        <dbReference type="ARBA" id="ARBA00022722"/>
    </source>
</evidence>
<dbReference type="GO" id="GO:0046872">
    <property type="term" value="F:metal ion binding"/>
    <property type="evidence" value="ECO:0007669"/>
    <property type="project" value="UniProtKB-UniRule"/>
</dbReference>
<dbReference type="Pfam" id="PF16592">
    <property type="entry name" value="Cas9_REC"/>
    <property type="match status" value="1"/>
</dbReference>
<keyword evidence="3 13" id="KW-0540">Nuclease</keyword>
<evidence type="ECO:0000259" key="14">
    <source>
        <dbReference type="PROSITE" id="PS51749"/>
    </source>
</evidence>
<comment type="subunit">
    <text evidence="12 13">Monomer. Binds crRNA and tracrRNA.</text>
</comment>
<evidence type="ECO:0000256" key="12">
    <source>
        <dbReference type="ARBA" id="ARBA00046380"/>
    </source>
</evidence>
<feature type="active site" description="For RuvC-like nuclease domain" evidence="13">
    <location>
        <position position="9"/>
    </location>
</feature>
<keyword evidence="6 13" id="KW-0378">Hydrolase</keyword>
<keyword evidence="10 13" id="KW-0238">DNA-binding</keyword>
<dbReference type="HAMAP" id="MF_01480">
    <property type="entry name" value="Cas9"/>
    <property type="match status" value="1"/>
</dbReference>
<dbReference type="NCBIfam" id="TIGR01865">
    <property type="entry name" value="cas_Csn1"/>
    <property type="match status" value="1"/>
</dbReference>
<evidence type="ECO:0000256" key="9">
    <source>
        <dbReference type="ARBA" id="ARBA00023118"/>
    </source>
</evidence>
<dbReference type="GO" id="GO:0016787">
    <property type="term" value="F:hydrolase activity"/>
    <property type="evidence" value="ECO:0007669"/>
    <property type="project" value="UniProtKB-KW"/>
</dbReference>
<comment type="similarity">
    <text evidence="13">Belongs to the CRISPR-associated Cas9 family.</text>
</comment>
<gene>
    <name evidence="13 15" type="primary">cas9</name>
    <name evidence="15" type="ORF">EQF91_04895</name>
</gene>
<dbReference type="PROSITE" id="PS51749">
    <property type="entry name" value="HNH_CAS9"/>
    <property type="match status" value="1"/>
</dbReference>
<proteinExistence type="inferred from homology"/>
<dbReference type="InterPro" id="IPR032240">
    <property type="entry name" value="Cas9_REC"/>
</dbReference>
<evidence type="ECO:0000313" key="16">
    <source>
        <dbReference type="Proteomes" id="UP000297454"/>
    </source>
</evidence>
<comment type="domain">
    <text evidence="13">Has 2 endonuclease domains. The discontinuous RuvC-like domain cleaves the target DNA noncomplementary to crRNA while the HNH nuclease domain cleaves the target DNA complementary to crRNA.</text>
</comment>
<evidence type="ECO:0000256" key="11">
    <source>
        <dbReference type="ARBA" id="ARBA00023211"/>
    </source>
</evidence>
<organism evidence="15 16">
    <name type="scientific">Helcococcus ovis</name>
    <dbReference type="NCBI Taxonomy" id="72026"/>
    <lineage>
        <taxon>Bacteria</taxon>
        <taxon>Bacillati</taxon>
        <taxon>Bacillota</taxon>
        <taxon>Tissierellia</taxon>
        <taxon>Tissierellales</taxon>
        <taxon>Peptoniphilaceae</taxon>
        <taxon>Helcococcus</taxon>
    </lineage>
</organism>
<accession>A0A4R9C2C8</accession>
<evidence type="ECO:0000313" key="15">
    <source>
        <dbReference type="EMBL" id="TFF65973.1"/>
    </source>
</evidence>
<dbReference type="InterPro" id="IPR033114">
    <property type="entry name" value="HNH_CAS9"/>
</dbReference>
<name>A0A4R9C2C8_9FIRM</name>
<dbReference type="GO" id="GO:0004519">
    <property type="term" value="F:endonuclease activity"/>
    <property type="evidence" value="ECO:0007669"/>
    <property type="project" value="UniProtKB-UniRule"/>
</dbReference>
<keyword evidence="9 13" id="KW-0051">Antiviral defense</keyword>
<evidence type="ECO:0000256" key="1">
    <source>
        <dbReference type="ARBA" id="ARBA00001946"/>
    </source>
</evidence>
<dbReference type="InterPro" id="IPR036397">
    <property type="entry name" value="RNaseH_sf"/>
</dbReference>
<comment type="caution">
    <text evidence="15">The sequence shown here is derived from an EMBL/GenBank/DDBJ whole genome shotgun (WGS) entry which is preliminary data.</text>
</comment>
<feature type="active site" description="Proton acceptor for HNH nuclease domain" evidence="13">
    <location>
        <position position="862"/>
    </location>
</feature>
<dbReference type="GO" id="GO:0003723">
    <property type="term" value="F:RNA binding"/>
    <property type="evidence" value="ECO:0007669"/>
    <property type="project" value="UniProtKB-UniRule"/>
</dbReference>
<evidence type="ECO:0000256" key="6">
    <source>
        <dbReference type="ARBA" id="ARBA00022801"/>
    </source>
</evidence>
<protein>
    <recommendedName>
        <fullName evidence="13">CRISPR-associated endonuclease Cas9</fullName>
        <ecNumber evidence="13">3.1.-.-</ecNumber>
    </recommendedName>
</protein>
<dbReference type="InterPro" id="IPR055228">
    <property type="entry name" value="Cas9_RuvC"/>
</dbReference>
<keyword evidence="8 13" id="KW-0694">RNA-binding</keyword>
<dbReference type="GO" id="GO:0043571">
    <property type="term" value="P:maintenance of CRISPR repeat elements"/>
    <property type="evidence" value="ECO:0007669"/>
    <property type="project" value="UniProtKB-UniRule"/>
</dbReference>
<feature type="domain" description="HNH Cas9-type" evidence="14">
    <location>
        <begin position="784"/>
        <end position="946"/>
    </location>
</feature>
<evidence type="ECO:0000256" key="7">
    <source>
        <dbReference type="ARBA" id="ARBA00022842"/>
    </source>
</evidence>
<evidence type="ECO:0000256" key="5">
    <source>
        <dbReference type="ARBA" id="ARBA00022759"/>
    </source>
</evidence>